<accession>A0A316Z9P7</accession>
<comment type="similarity">
    <text evidence="1 4">Belongs to the yippee family.</text>
</comment>
<dbReference type="Proteomes" id="UP000245946">
    <property type="component" value="Unassembled WGS sequence"/>
</dbReference>
<feature type="domain" description="Yippee" evidence="5">
    <location>
        <begin position="13"/>
        <end position="110"/>
    </location>
</feature>
<sequence length="110" mass="12397">MGLKHPQFLAATQVWGCHKCRTHLAVGESLVSTKFNGQTGRAYLFDQVVNITCGDPEDRHMTTGMHTVRDICCERCGCTLGWKYDKAFVTSEKYKEGKFILEKNLITHAS</sequence>
<evidence type="ECO:0000256" key="3">
    <source>
        <dbReference type="ARBA" id="ARBA00022833"/>
    </source>
</evidence>
<reference evidence="6 7" key="1">
    <citation type="journal article" date="2018" name="Mol. Biol. Evol.">
        <title>Broad Genomic Sampling Reveals a Smut Pathogenic Ancestry of the Fungal Clade Ustilaginomycotina.</title>
        <authorList>
            <person name="Kijpornyongpan T."/>
            <person name="Mondo S.J."/>
            <person name="Barry K."/>
            <person name="Sandor L."/>
            <person name="Lee J."/>
            <person name="Lipzen A."/>
            <person name="Pangilinan J."/>
            <person name="LaButti K."/>
            <person name="Hainaut M."/>
            <person name="Henrissat B."/>
            <person name="Grigoriev I.V."/>
            <person name="Spatafora J.W."/>
            <person name="Aime M.C."/>
        </authorList>
    </citation>
    <scope>NUCLEOTIDE SEQUENCE [LARGE SCALE GENOMIC DNA]</scope>
    <source>
        <strain evidence="6 7">MCA 4186</strain>
    </source>
</reference>
<evidence type="ECO:0000256" key="1">
    <source>
        <dbReference type="ARBA" id="ARBA00005613"/>
    </source>
</evidence>
<dbReference type="GO" id="GO:0046872">
    <property type="term" value="F:metal ion binding"/>
    <property type="evidence" value="ECO:0007669"/>
    <property type="project" value="UniProtKB-KW"/>
</dbReference>
<protein>
    <recommendedName>
        <fullName evidence="4">Protein yippee-like</fullName>
    </recommendedName>
</protein>
<keyword evidence="7" id="KW-1185">Reference proteome</keyword>
<dbReference type="OrthoDB" id="6407410at2759"/>
<evidence type="ECO:0000313" key="6">
    <source>
        <dbReference type="EMBL" id="PWN98430.1"/>
    </source>
</evidence>
<name>A0A316Z9P7_9BASI</name>
<dbReference type="GeneID" id="37269747"/>
<dbReference type="Pfam" id="PF03226">
    <property type="entry name" value="Yippee-Mis18"/>
    <property type="match status" value="1"/>
</dbReference>
<organism evidence="6 7">
    <name type="scientific">Tilletiopsis washingtonensis</name>
    <dbReference type="NCBI Taxonomy" id="58919"/>
    <lineage>
        <taxon>Eukaryota</taxon>
        <taxon>Fungi</taxon>
        <taxon>Dikarya</taxon>
        <taxon>Basidiomycota</taxon>
        <taxon>Ustilaginomycotina</taxon>
        <taxon>Exobasidiomycetes</taxon>
        <taxon>Entylomatales</taxon>
        <taxon>Entylomatales incertae sedis</taxon>
        <taxon>Tilletiopsis</taxon>
    </lineage>
</organism>
<dbReference type="STRING" id="58919.A0A316Z9P7"/>
<proteinExistence type="inferred from homology"/>
<dbReference type="InterPro" id="IPR004910">
    <property type="entry name" value="Yippee/Mis18/Cereblon"/>
</dbReference>
<dbReference type="InterPro" id="IPR034751">
    <property type="entry name" value="Yippee"/>
</dbReference>
<keyword evidence="2" id="KW-0479">Metal-binding</keyword>
<evidence type="ECO:0000256" key="4">
    <source>
        <dbReference type="RuleBase" id="RU110713"/>
    </source>
</evidence>
<dbReference type="AlphaFoldDB" id="A0A316Z9P7"/>
<keyword evidence="3" id="KW-0862">Zinc</keyword>
<evidence type="ECO:0000259" key="5">
    <source>
        <dbReference type="PROSITE" id="PS51792"/>
    </source>
</evidence>
<evidence type="ECO:0000256" key="2">
    <source>
        <dbReference type="ARBA" id="ARBA00022723"/>
    </source>
</evidence>
<dbReference type="PANTHER" id="PTHR13848">
    <property type="entry name" value="PROTEIN YIPPEE-LIKE CG15309-RELATED"/>
    <property type="match status" value="1"/>
</dbReference>
<dbReference type="RefSeq" id="XP_025598709.1">
    <property type="nucleotide sequence ID" value="XM_025742203.1"/>
</dbReference>
<dbReference type="EMBL" id="KZ819291">
    <property type="protein sequence ID" value="PWN98430.1"/>
    <property type="molecule type" value="Genomic_DNA"/>
</dbReference>
<dbReference type="PROSITE" id="PS51792">
    <property type="entry name" value="YIPPEE"/>
    <property type="match status" value="1"/>
</dbReference>
<evidence type="ECO:0000313" key="7">
    <source>
        <dbReference type="Proteomes" id="UP000245946"/>
    </source>
</evidence>
<gene>
    <name evidence="6" type="ORF">FA09DRAFT_329490</name>
</gene>
<dbReference type="InterPro" id="IPR039058">
    <property type="entry name" value="Yippee_fam"/>
</dbReference>